<dbReference type="GO" id="GO:0016627">
    <property type="term" value="F:oxidoreductase activity, acting on the CH-CH group of donors"/>
    <property type="evidence" value="ECO:0007669"/>
    <property type="project" value="InterPro"/>
</dbReference>
<name>A0A839SY35_9PROT</name>
<dbReference type="EMBL" id="JACHXA010000006">
    <property type="protein sequence ID" value="MBB3065935.1"/>
    <property type="molecule type" value="Genomic_DNA"/>
</dbReference>
<feature type="domain" description="Acetyl-CoA dehydrogenase-like C-terminal" evidence="14">
    <location>
        <begin position="471"/>
        <end position="591"/>
    </location>
</feature>
<evidence type="ECO:0000259" key="13">
    <source>
        <dbReference type="Pfam" id="PF02771"/>
    </source>
</evidence>
<evidence type="ECO:0000256" key="2">
    <source>
        <dbReference type="ARBA" id="ARBA00009347"/>
    </source>
</evidence>
<dbReference type="InterPro" id="IPR013786">
    <property type="entry name" value="AcylCoA_DH/ox_N"/>
</dbReference>
<dbReference type="InterPro" id="IPR037069">
    <property type="entry name" value="AcylCoA_DH/ox_N_sf"/>
</dbReference>
<evidence type="ECO:0000256" key="9">
    <source>
        <dbReference type="ARBA" id="ARBA00069043"/>
    </source>
</evidence>
<dbReference type="InterPro" id="IPR046373">
    <property type="entry name" value="Acyl-CoA_Oxase/DH_mid-dom_sf"/>
</dbReference>
<dbReference type="Pfam" id="PF12806">
    <property type="entry name" value="Acyl-CoA_dh_C"/>
    <property type="match status" value="1"/>
</dbReference>
<protein>
    <recommendedName>
        <fullName evidence="9">3-methylmercaptopropionyl-CoA dehydrogenase</fullName>
        <ecNumber evidence="8">1.3.99.41</ecNumber>
    </recommendedName>
</protein>
<gene>
    <name evidence="15" type="ORF">FHR98_002238</name>
</gene>
<dbReference type="EC" id="1.3.99.41" evidence="8"/>
<dbReference type="Gene3D" id="1.20.140.10">
    <property type="entry name" value="Butyryl-CoA Dehydrogenase, subunit A, domain 3"/>
    <property type="match status" value="1"/>
</dbReference>
<dbReference type="AlphaFoldDB" id="A0A839SY35"/>
<proteinExistence type="inferred from homology"/>
<dbReference type="InterPro" id="IPR009075">
    <property type="entry name" value="AcylCo_DH/oxidase_C"/>
</dbReference>
<comment type="cofactor">
    <cofactor evidence="1 10">
        <name>FAD</name>
        <dbReference type="ChEBI" id="CHEBI:57692"/>
    </cofactor>
</comment>
<evidence type="ECO:0000256" key="5">
    <source>
        <dbReference type="ARBA" id="ARBA00023002"/>
    </source>
</evidence>
<evidence type="ECO:0000256" key="3">
    <source>
        <dbReference type="ARBA" id="ARBA00022630"/>
    </source>
</evidence>
<dbReference type="Proteomes" id="UP000581135">
    <property type="component" value="Unassembled WGS sequence"/>
</dbReference>
<evidence type="ECO:0000259" key="11">
    <source>
        <dbReference type="Pfam" id="PF00441"/>
    </source>
</evidence>
<evidence type="ECO:0000313" key="15">
    <source>
        <dbReference type="EMBL" id="MBB3065935.1"/>
    </source>
</evidence>
<dbReference type="Pfam" id="PF02770">
    <property type="entry name" value="Acyl-CoA_dh_M"/>
    <property type="match status" value="1"/>
</dbReference>
<dbReference type="InterPro" id="IPR036250">
    <property type="entry name" value="AcylCo_DH-like_C"/>
</dbReference>
<dbReference type="PANTHER" id="PTHR42803:SF1">
    <property type="entry name" value="BROAD-SPECIFICITY LINEAR ACYL-COA DEHYDROGENASE FADE5"/>
    <property type="match status" value="1"/>
</dbReference>
<dbReference type="PANTHER" id="PTHR42803">
    <property type="entry name" value="ACYL-COA DEHYDROGENASE"/>
    <property type="match status" value="1"/>
</dbReference>
<keyword evidence="5 10" id="KW-0560">Oxidoreductase</keyword>
<dbReference type="SUPFAM" id="SSF56645">
    <property type="entry name" value="Acyl-CoA dehydrogenase NM domain-like"/>
    <property type="match status" value="1"/>
</dbReference>
<dbReference type="Gene3D" id="2.40.110.10">
    <property type="entry name" value="Butyryl-CoA Dehydrogenase, subunit A, domain 2"/>
    <property type="match status" value="1"/>
</dbReference>
<reference evidence="15 16" key="1">
    <citation type="submission" date="2020-08" db="EMBL/GenBank/DDBJ databases">
        <title>Genomic Encyclopedia of Type Strains, Phase III (KMG-III): the genomes of soil and plant-associated and newly described type strains.</title>
        <authorList>
            <person name="Whitman W."/>
        </authorList>
    </citation>
    <scope>NUCLEOTIDE SEQUENCE [LARGE SCALE GENOMIC DNA]</scope>
    <source>
        <strain evidence="15 16">CECT 8803</strain>
    </source>
</reference>
<evidence type="ECO:0000256" key="10">
    <source>
        <dbReference type="RuleBase" id="RU362125"/>
    </source>
</evidence>
<evidence type="ECO:0000256" key="4">
    <source>
        <dbReference type="ARBA" id="ARBA00022827"/>
    </source>
</evidence>
<dbReference type="Pfam" id="PF00441">
    <property type="entry name" value="Acyl-CoA_dh_1"/>
    <property type="match status" value="1"/>
</dbReference>
<evidence type="ECO:0000256" key="6">
    <source>
        <dbReference type="ARBA" id="ARBA00051388"/>
    </source>
</evidence>
<evidence type="ECO:0000259" key="12">
    <source>
        <dbReference type="Pfam" id="PF02770"/>
    </source>
</evidence>
<feature type="domain" description="Acyl-CoA oxidase/dehydrogenase middle" evidence="12">
    <location>
        <begin position="162"/>
        <end position="266"/>
    </location>
</feature>
<dbReference type="RefSeq" id="WP_183416765.1">
    <property type="nucleotide sequence ID" value="NZ_JACHXA010000006.1"/>
</dbReference>
<dbReference type="FunFam" id="2.40.110.10:FF:000031">
    <property type="entry name" value="Acyl-CoA dehydrogenase, putative"/>
    <property type="match status" value="1"/>
</dbReference>
<evidence type="ECO:0000256" key="8">
    <source>
        <dbReference type="ARBA" id="ARBA00066694"/>
    </source>
</evidence>
<dbReference type="SUPFAM" id="SSF47203">
    <property type="entry name" value="Acyl-CoA dehydrogenase C-terminal domain-like"/>
    <property type="match status" value="1"/>
</dbReference>
<keyword evidence="16" id="KW-1185">Reference proteome</keyword>
<sequence>MQDYRAPIEDMRFVLTELAGLDRISTLAGYEDATPDLVDAILEEAAKLAGNVLSPINQSGDLQKARFENGVVRTPDGFAGAYRQFVDGGWNALPFDPEYGGQGLPWLVAAPLTEMWNSANMAFALCPLLTQGAVELLQTHGSKSQKDQYLAKLIAGEWTGTMNLTEPQAGTDVGAVKTRAQPEGDHYRITGQKIYITYGEHDFTDNIIHMVLARTPGAPAGPKGISLFVVPKFLLDENGSPAKHNDLRCVSIEHKLGINGSPTCVMAYGDHEGAVGYLIGEENRGLEYMFTMMNNARLTVGIQGIAIAERAYQQARAFAFERVQSKEIDKPGGGAAAIIKHPDVRRMLASMKCQVEAARAIAYRASAELDLAKRAPEENARQGHQVDGIDLLTPLVKAWSTDLGVEIASTGVQVHGGMGFIEETGAAQHYRDARITPIYEGTNGVQALDLVGRKILRYKGETARRFCARVIDETAALKGSENVTATARSVGEATKILEQATDWLVETGSRDLRKAAASATPYLRLFATVAGGWQMAIAAARAESKLANSDGDPVFMAAKVKTAAFYADTVLPQCSGLMVSATKGADSTLAFTDEEL</sequence>
<dbReference type="Gene3D" id="1.10.540.10">
    <property type="entry name" value="Acyl-CoA dehydrogenase/oxidase, N-terminal domain"/>
    <property type="match status" value="1"/>
</dbReference>
<comment type="function">
    <text evidence="7">Involved in the assimilation of dimethylsulphoniopropionate (DMSP), an important compound in the fixation of carbon in marine phytoplankton, by mediating the conversion of 3-(methylthio)propanoyl-CoA (MMPA-CoA) to 3-(methylthio)acryloyl-CoA (MTA-CoA).</text>
</comment>
<keyword evidence="4 10" id="KW-0274">FAD</keyword>
<dbReference type="InterPro" id="IPR025878">
    <property type="entry name" value="Acyl-CoA_dh-like_C_dom"/>
</dbReference>
<dbReference type="GO" id="GO:0050660">
    <property type="term" value="F:flavin adenine dinucleotide binding"/>
    <property type="evidence" value="ECO:0007669"/>
    <property type="project" value="InterPro"/>
</dbReference>
<evidence type="ECO:0000256" key="7">
    <source>
        <dbReference type="ARBA" id="ARBA00058683"/>
    </source>
</evidence>
<keyword evidence="3 10" id="KW-0285">Flavoprotein</keyword>
<evidence type="ECO:0000313" key="16">
    <source>
        <dbReference type="Proteomes" id="UP000581135"/>
    </source>
</evidence>
<organism evidence="15 16">
    <name type="scientific">Limibacillus halophilus</name>
    <dbReference type="NCBI Taxonomy" id="1579333"/>
    <lineage>
        <taxon>Bacteria</taxon>
        <taxon>Pseudomonadati</taxon>
        <taxon>Pseudomonadota</taxon>
        <taxon>Alphaproteobacteria</taxon>
        <taxon>Rhodospirillales</taxon>
        <taxon>Rhodovibrionaceae</taxon>
        <taxon>Limibacillus</taxon>
    </lineage>
</organism>
<dbReference type="InterPro" id="IPR006091">
    <property type="entry name" value="Acyl-CoA_Oxase/DH_mid-dom"/>
</dbReference>
<dbReference type="InterPro" id="IPR052166">
    <property type="entry name" value="Diverse_Acyl-CoA_DH"/>
</dbReference>
<feature type="domain" description="Acyl-CoA dehydrogenase/oxidase C-terminal" evidence="11">
    <location>
        <begin position="283"/>
        <end position="449"/>
    </location>
</feature>
<comment type="similarity">
    <text evidence="2 10">Belongs to the acyl-CoA dehydrogenase family.</text>
</comment>
<evidence type="ECO:0000259" key="14">
    <source>
        <dbReference type="Pfam" id="PF12806"/>
    </source>
</evidence>
<comment type="catalytic activity">
    <reaction evidence="6">
        <text>3-(methylsulfanyl)propanoyl-CoA + oxidized [electron-transfer flavoprotein] + H(+) = 3-(methylsulfanyl)acryloyl-CoA + reduced [electron-transfer flavoprotein]</text>
        <dbReference type="Rhea" id="RHEA:52612"/>
        <dbReference type="Rhea" id="RHEA-COMP:10685"/>
        <dbReference type="Rhea" id="RHEA-COMP:10686"/>
        <dbReference type="ChEBI" id="CHEBI:15378"/>
        <dbReference type="ChEBI" id="CHEBI:57692"/>
        <dbReference type="ChEBI" id="CHEBI:58307"/>
        <dbReference type="ChEBI" id="CHEBI:82815"/>
        <dbReference type="ChEBI" id="CHEBI:84994"/>
        <dbReference type="EC" id="1.3.99.41"/>
    </reaction>
    <physiologicalReaction direction="left-to-right" evidence="6">
        <dbReference type="Rhea" id="RHEA:52613"/>
    </physiologicalReaction>
</comment>
<comment type="caution">
    <text evidence="15">The sequence shown here is derived from an EMBL/GenBank/DDBJ whole genome shotgun (WGS) entry which is preliminary data.</text>
</comment>
<accession>A0A839SY35</accession>
<evidence type="ECO:0000256" key="1">
    <source>
        <dbReference type="ARBA" id="ARBA00001974"/>
    </source>
</evidence>
<dbReference type="Pfam" id="PF02771">
    <property type="entry name" value="Acyl-CoA_dh_N"/>
    <property type="match status" value="1"/>
</dbReference>
<feature type="domain" description="Acyl-CoA dehydrogenase/oxidase N-terminal" evidence="13">
    <location>
        <begin position="41"/>
        <end position="157"/>
    </location>
</feature>
<dbReference type="InterPro" id="IPR009100">
    <property type="entry name" value="AcylCoA_DH/oxidase_NM_dom_sf"/>
</dbReference>